<name>A0ABP6NDF5_9ACTN</name>
<proteinExistence type="predicted"/>
<sequence>MALDDPHARPCEPPGTGGPRTGPAGDDDAFPFAGDEVLPCGRLLSRVWEQACDAPPGVDPHTVSCPYCREAVEGLATAKTAARALRAEDTSGLHALADRVMAVVRAEVRLGRLLPLADPGRDLRIAENTAAKVLRRAADTVPGARAATCRLVPEGPGTGVRVAMTLAAALDRPLPERVRQVRRSVLHSAGQELGLAVTVVDVTVVDVLEPEPPPAHGLPAGGGAW</sequence>
<feature type="compositionally biased region" description="Basic and acidic residues" evidence="1">
    <location>
        <begin position="1"/>
        <end position="10"/>
    </location>
</feature>
<evidence type="ECO:0000313" key="3">
    <source>
        <dbReference type="Proteomes" id="UP001500893"/>
    </source>
</evidence>
<evidence type="ECO:0000313" key="2">
    <source>
        <dbReference type="EMBL" id="GAA3143536.1"/>
    </source>
</evidence>
<comment type="caution">
    <text evidence="2">The sequence shown here is derived from an EMBL/GenBank/DDBJ whole genome shotgun (WGS) entry which is preliminary data.</text>
</comment>
<accession>A0ABP6NDF5</accession>
<organism evidence="2 3">
    <name type="scientific">Streptomyces rameus</name>
    <dbReference type="NCBI Taxonomy" id="68261"/>
    <lineage>
        <taxon>Bacteria</taxon>
        <taxon>Bacillati</taxon>
        <taxon>Actinomycetota</taxon>
        <taxon>Actinomycetes</taxon>
        <taxon>Kitasatosporales</taxon>
        <taxon>Streptomycetaceae</taxon>
        <taxon>Streptomyces</taxon>
    </lineage>
</organism>
<dbReference type="EMBL" id="BAAAVM010000038">
    <property type="protein sequence ID" value="GAA3143536.1"/>
    <property type="molecule type" value="Genomic_DNA"/>
</dbReference>
<dbReference type="RefSeq" id="WP_345052085.1">
    <property type="nucleotide sequence ID" value="NZ_BAAAVM010000038.1"/>
</dbReference>
<feature type="region of interest" description="Disordered" evidence="1">
    <location>
        <begin position="1"/>
        <end position="31"/>
    </location>
</feature>
<evidence type="ECO:0008006" key="4">
    <source>
        <dbReference type="Google" id="ProtNLM"/>
    </source>
</evidence>
<reference evidence="3" key="1">
    <citation type="journal article" date="2019" name="Int. J. Syst. Evol. Microbiol.">
        <title>The Global Catalogue of Microorganisms (GCM) 10K type strain sequencing project: providing services to taxonomists for standard genome sequencing and annotation.</title>
        <authorList>
            <consortium name="The Broad Institute Genomics Platform"/>
            <consortium name="The Broad Institute Genome Sequencing Center for Infectious Disease"/>
            <person name="Wu L."/>
            <person name="Ma J."/>
        </authorList>
    </citation>
    <scope>NUCLEOTIDE SEQUENCE [LARGE SCALE GENOMIC DNA]</scope>
    <source>
        <strain evidence="3">JCM 11574</strain>
    </source>
</reference>
<protein>
    <recommendedName>
        <fullName evidence="4">Asp23/Gls24 family envelope stress response protein</fullName>
    </recommendedName>
</protein>
<keyword evidence="3" id="KW-1185">Reference proteome</keyword>
<gene>
    <name evidence="2" type="ORF">GCM10010521_32980</name>
</gene>
<evidence type="ECO:0000256" key="1">
    <source>
        <dbReference type="SAM" id="MobiDB-lite"/>
    </source>
</evidence>
<dbReference type="Proteomes" id="UP001500893">
    <property type="component" value="Unassembled WGS sequence"/>
</dbReference>